<dbReference type="Pfam" id="PF14478">
    <property type="entry name" value="DUF4430"/>
    <property type="match status" value="1"/>
</dbReference>
<evidence type="ECO:0000313" key="3">
    <source>
        <dbReference type="EMBL" id="SHK22688.1"/>
    </source>
</evidence>
<feature type="chain" id="PRO_5039648319" description="Transcobalamin-like C-terminal domain-containing protein" evidence="1">
    <location>
        <begin position="22"/>
        <end position="311"/>
    </location>
</feature>
<proteinExistence type="predicted"/>
<accession>A0A1M6QRE2</accession>
<dbReference type="PROSITE" id="PS51257">
    <property type="entry name" value="PROKAR_LIPOPROTEIN"/>
    <property type="match status" value="1"/>
</dbReference>
<dbReference type="Proteomes" id="UP000242497">
    <property type="component" value="Unassembled WGS sequence"/>
</dbReference>
<name>A0A1M6QRE2_9FIRM</name>
<dbReference type="Gene3D" id="2.170.130.30">
    <property type="match status" value="1"/>
</dbReference>
<evidence type="ECO:0000313" key="4">
    <source>
        <dbReference type="Proteomes" id="UP000242497"/>
    </source>
</evidence>
<dbReference type="AlphaFoldDB" id="A0A1M6QRE2"/>
<organism evidence="3 4">
    <name type="scientific">Tepidibacter formicigenes DSM 15518</name>
    <dbReference type="NCBI Taxonomy" id="1123349"/>
    <lineage>
        <taxon>Bacteria</taxon>
        <taxon>Bacillati</taxon>
        <taxon>Bacillota</taxon>
        <taxon>Clostridia</taxon>
        <taxon>Peptostreptococcales</taxon>
        <taxon>Peptostreptococcaceae</taxon>
        <taxon>Tepidibacter</taxon>
    </lineage>
</organism>
<feature type="signal peptide" evidence="1">
    <location>
        <begin position="1"/>
        <end position="21"/>
    </location>
</feature>
<dbReference type="OrthoDB" id="1806555at2"/>
<dbReference type="STRING" id="1123349.SAMN02744037_01923"/>
<evidence type="ECO:0000256" key="1">
    <source>
        <dbReference type="SAM" id="SignalP"/>
    </source>
</evidence>
<dbReference type="EMBL" id="FRAE01000046">
    <property type="protein sequence ID" value="SHK22688.1"/>
    <property type="molecule type" value="Genomic_DNA"/>
</dbReference>
<dbReference type="RefSeq" id="WP_072889440.1">
    <property type="nucleotide sequence ID" value="NZ_FRAE01000046.1"/>
</dbReference>
<keyword evidence="1" id="KW-0732">Signal</keyword>
<protein>
    <recommendedName>
        <fullName evidence="2">Transcobalamin-like C-terminal domain-containing protein</fullName>
    </recommendedName>
</protein>
<gene>
    <name evidence="3" type="ORF">SAMN02744037_01923</name>
</gene>
<keyword evidence="4" id="KW-1185">Reference proteome</keyword>
<reference evidence="4" key="1">
    <citation type="submission" date="2016-11" db="EMBL/GenBank/DDBJ databases">
        <authorList>
            <person name="Varghese N."/>
            <person name="Submissions S."/>
        </authorList>
    </citation>
    <scope>NUCLEOTIDE SEQUENCE [LARGE SCALE GENOMIC DNA]</scope>
    <source>
        <strain evidence="4">DSM 15518</strain>
    </source>
</reference>
<dbReference type="InterPro" id="IPR027954">
    <property type="entry name" value="Transcobalamin-like_C"/>
</dbReference>
<sequence>MKKVFIFFIAIILTFSLIGCSDTSVSGNENINLIVSKDFGNEQIYDEELGFKKDTSVMEVMEENLEIETAYGGGFISSINGIKSGFTGSKNKKKLDWFYYVNGNLAQVGADDYYLNPGDSVIWDYHDWSNEMYISSIIGAYPKNFTNGYEGNILKAEIRYSKEFKEDSEKLLEFLKEKGLEHSEQKKLDEKDIENEEVNTIVIGKWDEVSKISYISDIYNSKNNGMFFKIENKVKALNYNKEISKEYEKAAVIVAIPKGYGTGSNLWIITGNDEQSIKDAVAILYKTPEKIKGMFSAVISGNRVINIPTKN</sequence>
<evidence type="ECO:0000259" key="2">
    <source>
        <dbReference type="Pfam" id="PF14478"/>
    </source>
</evidence>
<feature type="domain" description="Transcobalamin-like C-terminal" evidence="2">
    <location>
        <begin position="54"/>
        <end position="126"/>
    </location>
</feature>